<dbReference type="STRING" id="1033810.HLPCO_000251"/>
<dbReference type="Pfam" id="PF02308">
    <property type="entry name" value="MgtC"/>
    <property type="match status" value="1"/>
</dbReference>
<dbReference type="PRINTS" id="PR01837">
    <property type="entry name" value="MGTCSAPBPROT"/>
</dbReference>
<dbReference type="OrthoDB" id="9811198at2"/>
<evidence type="ECO:0000313" key="9">
    <source>
        <dbReference type="EMBL" id="ERJ13585.1"/>
    </source>
</evidence>
<gene>
    <name evidence="9" type="primary">mgtC</name>
    <name evidence="9" type="ORF">HLPCO_000251</name>
</gene>
<dbReference type="InParanoid" id="U2FLG2"/>
<evidence type="ECO:0000259" key="8">
    <source>
        <dbReference type="Pfam" id="PF02308"/>
    </source>
</evidence>
<feature type="domain" description="MgtC/SapB/SrpB/YhiD N-terminal" evidence="8">
    <location>
        <begin position="22"/>
        <end position="154"/>
    </location>
</feature>
<dbReference type="AlphaFoldDB" id="U2FLG2"/>
<reference evidence="9 10" key="1">
    <citation type="journal article" date="2011" name="J. Bacteriol.">
        <title>Genome sequence of Haloplasma contractile, an unusual contractile bacterium from a deep-sea anoxic brine lake.</title>
        <authorList>
            <person name="Antunes A."/>
            <person name="Alam I."/>
            <person name="El Dorry H."/>
            <person name="Siam R."/>
            <person name="Robertson A."/>
            <person name="Bajic V.B."/>
            <person name="Stingl U."/>
        </authorList>
    </citation>
    <scope>NUCLEOTIDE SEQUENCE [LARGE SCALE GENOMIC DNA]</scope>
    <source>
        <strain evidence="9 10">SSD-17B</strain>
    </source>
</reference>
<comment type="caution">
    <text evidence="9">The sequence shown here is derived from an EMBL/GenBank/DDBJ whole genome shotgun (WGS) entry which is preliminary data.</text>
</comment>
<keyword evidence="9" id="KW-0560">Oxidoreductase</keyword>
<dbReference type="Proteomes" id="UP000005707">
    <property type="component" value="Unassembled WGS sequence"/>
</dbReference>
<evidence type="ECO:0000256" key="4">
    <source>
        <dbReference type="ARBA" id="ARBA00022692"/>
    </source>
</evidence>
<accession>U2FLG2</accession>
<evidence type="ECO:0000256" key="3">
    <source>
        <dbReference type="ARBA" id="ARBA00022475"/>
    </source>
</evidence>
<feature type="transmembrane region" description="Helical" evidence="7">
    <location>
        <begin position="12"/>
        <end position="33"/>
    </location>
</feature>
<dbReference type="InterPro" id="IPR049177">
    <property type="entry name" value="MgtC_SapB_SrpB_YhiD_N"/>
</dbReference>
<keyword evidence="5 7" id="KW-1133">Transmembrane helix</keyword>
<evidence type="ECO:0000256" key="5">
    <source>
        <dbReference type="ARBA" id="ARBA00022989"/>
    </source>
</evidence>
<dbReference type="PANTHER" id="PTHR33778:SF1">
    <property type="entry name" value="MAGNESIUM TRANSPORTER YHID-RELATED"/>
    <property type="match status" value="1"/>
</dbReference>
<dbReference type="RefSeq" id="WP_008826312.1">
    <property type="nucleotide sequence ID" value="NZ_AFNU02000001.1"/>
</dbReference>
<organism evidence="9 10">
    <name type="scientific">Haloplasma contractile SSD-17B</name>
    <dbReference type="NCBI Taxonomy" id="1033810"/>
    <lineage>
        <taxon>Bacteria</taxon>
        <taxon>Bacillati</taxon>
        <taxon>Mycoplasmatota</taxon>
        <taxon>Mollicutes</taxon>
        <taxon>Haloplasmatales</taxon>
        <taxon>Haloplasmataceae</taxon>
        <taxon>Haloplasma</taxon>
    </lineage>
</organism>
<keyword evidence="4 7" id="KW-0812">Transmembrane</keyword>
<dbReference type="EMBL" id="AFNU02000001">
    <property type="protein sequence ID" value="ERJ13585.1"/>
    <property type="molecule type" value="Genomic_DNA"/>
</dbReference>
<dbReference type="PANTHER" id="PTHR33778">
    <property type="entry name" value="PROTEIN MGTC"/>
    <property type="match status" value="1"/>
</dbReference>
<comment type="similarity">
    <text evidence="2">Belongs to the MgtC/SapB family.</text>
</comment>
<reference evidence="9 10" key="2">
    <citation type="journal article" date="2013" name="PLoS ONE">
        <title>INDIGO - INtegrated Data Warehouse of MIcrobial GenOmes with Examples from the Red Sea Extremophiles.</title>
        <authorList>
            <person name="Alam I."/>
            <person name="Antunes A."/>
            <person name="Kamau A.A."/>
            <person name="Ba Alawi W."/>
            <person name="Kalkatawi M."/>
            <person name="Stingl U."/>
            <person name="Bajic V.B."/>
        </authorList>
    </citation>
    <scope>NUCLEOTIDE SEQUENCE [LARGE SCALE GENOMIC DNA]</scope>
    <source>
        <strain evidence="9 10">SSD-17B</strain>
    </source>
</reference>
<dbReference type="InterPro" id="IPR003416">
    <property type="entry name" value="MgtC/SapB/SrpB/YhiD_fam"/>
</dbReference>
<evidence type="ECO:0000313" key="10">
    <source>
        <dbReference type="Proteomes" id="UP000005707"/>
    </source>
</evidence>
<dbReference type="GO" id="GO:0005886">
    <property type="term" value="C:plasma membrane"/>
    <property type="evidence" value="ECO:0007669"/>
    <property type="project" value="UniProtKB-SubCell"/>
</dbReference>
<dbReference type="eggNOG" id="COG1285">
    <property type="taxonomic scope" value="Bacteria"/>
</dbReference>
<protein>
    <submittedName>
        <fullName evidence="9">Mg transport ATPase-permease protein</fullName>
        <ecNumber evidence="9">1.3.99.16</ecNumber>
    </submittedName>
</protein>
<sequence>MDISHYFEQLDILHYAEIVLKLVLAVLAGGIIGYERETHHKPVGLRTNILVCLGATIIAIVGIEIANDVLDQFAKNPDPAFPVKVDLGRLTAQVVSGIGFLGAGSIMRDKNSVSGLTTAAGMWVSALIGIAIGYGYYFVSGVALLLVVFTLLFNKLKGKTFHSDDEVNGDD</sequence>
<dbReference type="GO" id="GO:0047121">
    <property type="term" value="F:isoquinoline 1-oxidoreductase activity"/>
    <property type="evidence" value="ECO:0007669"/>
    <property type="project" value="UniProtKB-EC"/>
</dbReference>
<dbReference type="EC" id="1.3.99.16" evidence="9"/>
<evidence type="ECO:0000256" key="2">
    <source>
        <dbReference type="ARBA" id="ARBA00009298"/>
    </source>
</evidence>
<name>U2FLG2_9MOLU</name>
<proteinExistence type="inferred from homology"/>
<feature type="transmembrane region" description="Helical" evidence="7">
    <location>
        <begin position="136"/>
        <end position="153"/>
    </location>
</feature>
<comment type="subcellular location">
    <subcellularLocation>
        <location evidence="1">Cell membrane</location>
        <topology evidence="1">Multi-pass membrane protein</topology>
    </subcellularLocation>
</comment>
<keyword evidence="10" id="KW-1185">Reference proteome</keyword>
<keyword evidence="3" id="KW-1003">Cell membrane</keyword>
<evidence type="ECO:0000256" key="7">
    <source>
        <dbReference type="SAM" id="Phobius"/>
    </source>
</evidence>
<feature type="transmembrane region" description="Helical" evidence="7">
    <location>
        <begin position="45"/>
        <end position="67"/>
    </location>
</feature>
<evidence type="ECO:0000256" key="1">
    <source>
        <dbReference type="ARBA" id="ARBA00004651"/>
    </source>
</evidence>
<dbReference type="FunCoup" id="U2FLG2">
    <property type="interactions" value="17"/>
</dbReference>
<keyword evidence="6 7" id="KW-0472">Membrane</keyword>
<evidence type="ECO:0000256" key="6">
    <source>
        <dbReference type="ARBA" id="ARBA00023136"/>
    </source>
</evidence>